<comment type="caution">
    <text evidence="1">The sequence shown here is derived from an EMBL/GenBank/DDBJ whole genome shotgun (WGS) entry which is preliminary data.</text>
</comment>
<gene>
    <name evidence="1" type="ORF">ENM78_04975</name>
</gene>
<proteinExistence type="predicted"/>
<protein>
    <submittedName>
        <fullName evidence="1">Uncharacterized protein</fullName>
    </submittedName>
</protein>
<organism evidence="1">
    <name type="scientific">Fervidicoccus fontis</name>
    <dbReference type="NCBI Taxonomy" id="683846"/>
    <lineage>
        <taxon>Archaea</taxon>
        <taxon>Thermoproteota</taxon>
        <taxon>Thermoprotei</taxon>
        <taxon>Fervidicoccales</taxon>
        <taxon>Fervidicoccaceae</taxon>
        <taxon>Fervidicoccus</taxon>
    </lineage>
</organism>
<dbReference type="EMBL" id="DRZC01000072">
    <property type="protein sequence ID" value="HHQ80781.1"/>
    <property type="molecule type" value="Genomic_DNA"/>
</dbReference>
<name>A0A7J3ZL01_9CREN</name>
<accession>A0A7J3ZL01</accession>
<reference evidence="1" key="1">
    <citation type="journal article" date="2020" name="mSystems">
        <title>Genome- and Community-Level Interaction Insights into Carbon Utilization and Element Cycling Functions of Hydrothermarchaeota in Hydrothermal Sediment.</title>
        <authorList>
            <person name="Zhou Z."/>
            <person name="Liu Y."/>
            <person name="Xu W."/>
            <person name="Pan J."/>
            <person name="Luo Z.H."/>
            <person name="Li M."/>
        </authorList>
    </citation>
    <scope>NUCLEOTIDE SEQUENCE [LARGE SCALE GENOMIC DNA]</scope>
    <source>
        <strain evidence="1">SpSt-1116</strain>
    </source>
</reference>
<evidence type="ECO:0000313" key="1">
    <source>
        <dbReference type="EMBL" id="HHQ80781.1"/>
    </source>
</evidence>
<sequence length="90" mass="10593">MSSAHEVFRDVWEIFEVAIQRSRRDDLKLKAREIMDKVSRIVRQLEETNVDPEVVYYALVGLADTHLIPLTPGDIEDIRDIVVGRRIYRR</sequence>
<dbReference type="AlphaFoldDB" id="A0A7J3ZL01"/>